<gene>
    <name evidence="8" type="ORF">F5X68DRAFT_79718</name>
</gene>
<dbReference type="GO" id="GO:0004663">
    <property type="term" value="F:Rab geranylgeranyltransferase activity"/>
    <property type="evidence" value="ECO:0007669"/>
    <property type="project" value="UniProtKB-UniRule"/>
</dbReference>
<evidence type="ECO:0000256" key="3">
    <source>
        <dbReference type="ARBA" id="ARBA00022679"/>
    </source>
</evidence>
<feature type="compositionally biased region" description="Low complexity" evidence="7">
    <location>
        <begin position="102"/>
        <end position="121"/>
    </location>
</feature>
<keyword evidence="3 6" id="KW-0808">Transferase</keyword>
<organism evidence="8 9">
    <name type="scientific">Plectosphaerella plurivora</name>
    <dbReference type="NCBI Taxonomy" id="936078"/>
    <lineage>
        <taxon>Eukaryota</taxon>
        <taxon>Fungi</taxon>
        <taxon>Dikarya</taxon>
        <taxon>Ascomycota</taxon>
        <taxon>Pezizomycotina</taxon>
        <taxon>Sordariomycetes</taxon>
        <taxon>Hypocreomycetidae</taxon>
        <taxon>Glomerellales</taxon>
        <taxon>Plectosphaerellaceae</taxon>
        <taxon>Plectosphaerella</taxon>
    </lineage>
</organism>
<evidence type="ECO:0000256" key="2">
    <source>
        <dbReference type="ARBA" id="ARBA00022602"/>
    </source>
</evidence>
<reference evidence="8" key="1">
    <citation type="journal article" date="2021" name="Nat. Commun.">
        <title>Genetic determinants of endophytism in the Arabidopsis root mycobiome.</title>
        <authorList>
            <person name="Mesny F."/>
            <person name="Miyauchi S."/>
            <person name="Thiergart T."/>
            <person name="Pickel B."/>
            <person name="Atanasova L."/>
            <person name="Karlsson M."/>
            <person name="Huettel B."/>
            <person name="Barry K.W."/>
            <person name="Haridas S."/>
            <person name="Chen C."/>
            <person name="Bauer D."/>
            <person name="Andreopoulos W."/>
            <person name="Pangilinan J."/>
            <person name="LaButti K."/>
            <person name="Riley R."/>
            <person name="Lipzen A."/>
            <person name="Clum A."/>
            <person name="Drula E."/>
            <person name="Henrissat B."/>
            <person name="Kohler A."/>
            <person name="Grigoriev I.V."/>
            <person name="Martin F.M."/>
            <person name="Hacquard S."/>
        </authorList>
    </citation>
    <scope>NUCLEOTIDE SEQUENCE</scope>
    <source>
        <strain evidence="8">MPI-SDFR-AT-0117</strain>
    </source>
</reference>
<proteinExistence type="inferred from homology"/>
<comment type="caution">
    <text evidence="8">The sequence shown here is derived from an EMBL/GenBank/DDBJ whole genome shotgun (WGS) entry which is preliminary data.</text>
</comment>
<dbReference type="Gene3D" id="1.25.40.120">
    <property type="entry name" value="Protein prenylyltransferase"/>
    <property type="match status" value="2"/>
</dbReference>
<dbReference type="AlphaFoldDB" id="A0A9P9AB50"/>
<dbReference type="GO" id="GO:0005968">
    <property type="term" value="C:Rab-protein geranylgeranyltransferase complex"/>
    <property type="evidence" value="ECO:0007669"/>
    <property type="project" value="TreeGrafter"/>
</dbReference>
<dbReference type="SUPFAM" id="SSF48439">
    <property type="entry name" value="Protein prenylyltransferase"/>
    <property type="match status" value="1"/>
</dbReference>
<keyword evidence="2 6" id="KW-0637">Prenyltransferase</keyword>
<dbReference type="EMBL" id="JAGSXJ010000009">
    <property type="protein sequence ID" value="KAH6688391.1"/>
    <property type="molecule type" value="Genomic_DNA"/>
</dbReference>
<protein>
    <recommendedName>
        <fullName evidence="6">Geranylgeranyl transferase type-2 subunit alpha</fullName>
        <ecNumber evidence="6">2.5.1.60</ecNumber>
    </recommendedName>
    <alternativeName>
        <fullName evidence="6">Geranylgeranyl transferase type II subunit alpha</fullName>
    </alternativeName>
</protein>
<dbReference type="OrthoDB" id="1658at2759"/>
<evidence type="ECO:0000256" key="7">
    <source>
        <dbReference type="SAM" id="MobiDB-lite"/>
    </source>
</evidence>
<name>A0A9P9AB50_9PEZI</name>
<dbReference type="PANTHER" id="PTHR11129">
    <property type="entry name" value="PROTEIN FARNESYLTRANSFERASE ALPHA SUBUNIT/RAB GERANYLGERANYL TRANSFERASE ALPHA SUBUNIT"/>
    <property type="match status" value="1"/>
</dbReference>
<evidence type="ECO:0000256" key="4">
    <source>
        <dbReference type="ARBA" id="ARBA00022737"/>
    </source>
</evidence>
<evidence type="ECO:0000256" key="5">
    <source>
        <dbReference type="ARBA" id="ARBA00047658"/>
    </source>
</evidence>
<dbReference type="EC" id="2.5.1.60" evidence="6"/>
<comment type="catalytic activity">
    <reaction evidence="5 6">
        <text>geranylgeranyl diphosphate + L-cysteinyl-[protein] = S-geranylgeranyl-L-cysteinyl-[protein] + diphosphate</text>
        <dbReference type="Rhea" id="RHEA:21240"/>
        <dbReference type="Rhea" id="RHEA-COMP:10131"/>
        <dbReference type="Rhea" id="RHEA-COMP:11537"/>
        <dbReference type="ChEBI" id="CHEBI:29950"/>
        <dbReference type="ChEBI" id="CHEBI:33019"/>
        <dbReference type="ChEBI" id="CHEBI:57533"/>
        <dbReference type="ChEBI" id="CHEBI:86021"/>
        <dbReference type="EC" id="2.5.1.60"/>
    </reaction>
</comment>
<evidence type="ECO:0000313" key="8">
    <source>
        <dbReference type="EMBL" id="KAH6688391.1"/>
    </source>
</evidence>
<dbReference type="Proteomes" id="UP000770015">
    <property type="component" value="Unassembled WGS sequence"/>
</dbReference>
<feature type="compositionally biased region" description="Polar residues" evidence="7">
    <location>
        <begin position="135"/>
        <end position="146"/>
    </location>
</feature>
<accession>A0A9P9AB50</accession>
<dbReference type="InterPro" id="IPR002088">
    <property type="entry name" value="Prenyl_trans_a"/>
</dbReference>
<dbReference type="PROSITE" id="PS51147">
    <property type="entry name" value="PFTA"/>
    <property type="match status" value="4"/>
</dbReference>
<comment type="function">
    <text evidence="6">Catalyzes the transfer of a geranyl-geranyl moiety from geranyl-geranyl pyrophosphate to cysteines occuring in specific C-terminal amino acid sequences.</text>
</comment>
<keyword evidence="9" id="KW-1185">Reference proteome</keyword>
<dbReference type="Pfam" id="PF01239">
    <property type="entry name" value="PPTA"/>
    <property type="match status" value="5"/>
</dbReference>
<dbReference type="PANTHER" id="PTHR11129:SF2">
    <property type="entry name" value="GERANYLGERANYL TRANSFERASE TYPE-2 SUBUNIT ALPHA"/>
    <property type="match status" value="1"/>
</dbReference>
<evidence type="ECO:0000256" key="6">
    <source>
        <dbReference type="RuleBase" id="RU367120"/>
    </source>
</evidence>
<keyword evidence="4" id="KW-0677">Repeat</keyword>
<evidence type="ECO:0000313" key="9">
    <source>
        <dbReference type="Proteomes" id="UP000770015"/>
    </source>
</evidence>
<sequence length="416" mass="46384">MASHNVARTTRAPRTDAQRTAELDKIASYRALETRLLDLNASSSTSPSPFSDPATFDLTTDLLLRNPEHYTAWNARKRCLTCGSLSKPSPGPSPSAPPPKSSAPSTASPSSAEWSAPSSAAIPPPPASPAPATSGQSGTTHDQAQAQGEALDTLRSELMFTLPLIKAYPKCYWIWHHRLWLLRQAIVLLPRPAARRVWEEELGLVAMMLNKDQRNFLAWGYRRHVVSTLEGPSLAATSMAETELAYTEQKVSSGLSNFSAWHHRTKIIPRILAERGADDAARLAFLEGEFAVVRRALDVGPEDQSCWYYHQYLVANMTDPPSAATIAPNLDTARKLEMLRSEVDNIRELLEDYDEEDIKLAYEALIDYTLVASRLQDREATPAETDDLRGWLGRLRALDPMRKGRWDDFEREHRLA</sequence>
<comment type="similarity">
    <text evidence="1 6">Belongs to the protein prenyltransferase subunit alpha family.</text>
</comment>
<evidence type="ECO:0000256" key="1">
    <source>
        <dbReference type="ARBA" id="ARBA00006734"/>
    </source>
</evidence>
<feature type="region of interest" description="Disordered" evidence="7">
    <location>
        <begin position="1"/>
        <end position="21"/>
    </location>
</feature>
<feature type="compositionally biased region" description="Pro residues" evidence="7">
    <location>
        <begin position="89"/>
        <end position="101"/>
    </location>
</feature>
<feature type="region of interest" description="Disordered" evidence="7">
    <location>
        <begin position="85"/>
        <end position="147"/>
    </location>
</feature>
<dbReference type="GO" id="GO:0097354">
    <property type="term" value="P:prenylation"/>
    <property type="evidence" value="ECO:0007669"/>
    <property type="project" value="UniProtKB-UniRule"/>
</dbReference>